<dbReference type="AlphaFoldDB" id="A0A7X5C279"/>
<gene>
    <name evidence="1" type="ORF">GT003_31960</name>
</gene>
<reference evidence="1 2" key="1">
    <citation type="submission" date="2020-01" db="EMBL/GenBank/DDBJ databases">
        <title>Paenibacillus soybeanensis sp. nov. isolated from the nodules of soybean (Glycine max(L.) Merr).</title>
        <authorList>
            <person name="Wang H."/>
        </authorList>
    </citation>
    <scope>NUCLEOTIDE SEQUENCE [LARGE SCALE GENOMIC DNA]</scope>
    <source>
        <strain evidence="1 2">DSM 23054</strain>
    </source>
</reference>
<proteinExistence type="predicted"/>
<evidence type="ECO:0000313" key="1">
    <source>
        <dbReference type="EMBL" id="NBC73577.1"/>
    </source>
</evidence>
<dbReference type="OrthoDB" id="1954789at2"/>
<comment type="caution">
    <text evidence="1">The sequence shown here is derived from an EMBL/GenBank/DDBJ whole genome shotgun (WGS) entry which is preliminary data.</text>
</comment>
<keyword evidence="2" id="KW-1185">Reference proteome</keyword>
<accession>A0A7X5C279</accession>
<sequence>MRRVLCLFVFVGLLLVGCSEDGFEMPEEVPNDFAFSISFGVGSKNKINTYDGIVIKDLIIDGTATAELYFTKDETFRIYQRMREQDILQSPSIIGNTTCNSEPYGMDQWRIRVNGNEKTIKYCDDVRDAKNLVELRNFIFEIVKHKDEYEKLPETVGGYE</sequence>
<name>A0A7X5C279_9BACL</name>
<dbReference type="PROSITE" id="PS51257">
    <property type="entry name" value="PROKAR_LIPOPROTEIN"/>
    <property type="match status" value="1"/>
</dbReference>
<protein>
    <submittedName>
        <fullName evidence="1">Uncharacterized protein</fullName>
    </submittedName>
</protein>
<dbReference type="RefSeq" id="WP_161705749.1">
    <property type="nucleotide sequence ID" value="NZ_JAAAMU010000038.1"/>
</dbReference>
<evidence type="ECO:0000313" key="2">
    <source>
        <dbReference type="Proteomes" id="UP000558113"/>
    </source>
</evidence>
<dbReference type="Proteomes" id="UP000558113">
    <property type="component" value="Unassembled WGS sequence"/>
</dbReference>
<organism evidence="1 2">
    <name type="scientific">Paenibacillus sacheonensis</name>
    <dbReference type="NCBI Taxonomy" id="742054"/>
    <lineage>
        <taxon>Bacteria</taxon>
        <taxon>Bacillati</taxon>
        <taxon>Bacillota</taxon>
        <taxon>Bacilli</taxon>
        <taxon>Bacillales</taxon>
        <taxon>Paenibacillaceae</taxon>
        <taxon>Paenibacillus</taxon>
    </lineage>
</organism>
<dbReference type="EMBL" id="JAAAMU010000038">
    <property type="protein sequence ID" value="NBC73577.1"/>
    <property type="molecule type" value="Genomic_DNA"/>
</dbReference>